<dbReference type="EMBL" id="CAJOBE010042482">
    <property type="protein sequence ID" value="CAF4330914.1"/>
    <property type="molecule type" value="Genomic_DNA"/>
</dbReference>
<sequence>MRMTFDDQENNNTMNIRRLFSLNKCKPLDHVKVTGSQMQHSTVPK</sequence>
<name>A0A820JUR9_9BILA</name>
<reference evidence="1" key="1">
    <citation type="submission" date="2021-02" db="EMBL/GenBank/DDBJ databases">
        <authorList>
            <person name="Nowell W R."/>
        </authorList>
    </citation>
    <scope>NUCLEOTIDE SEQUENCE</scope>
</reference>
<evidence type="ECO:0000313" key="1">
    <source>
        <dbReference type="EMBL" id="CAF4330914.1"/>
    </source>
</evidence>
<comment type="caution">
    <text evidence="1">The sequence shown here is derived from an EMBL/GenBank/DDBJ whole genome shotgun (WGS) entry which is preliminary data.</text>
</comment>
<organism evidence="1 2">
    <name type="scientific">Rotaria sordida</name>
    <dbReference type="NCBI Taxonomy" id="392033"/>
    <lineage>
        <taxon>Eukaryota</taxon>
        <taxon>Metazoa</taxon>
        <taxon>Spiralia</taxon>
        <taxon>Gnathifera</taxon>
        <taxon>Rotifera</taxon>
        <taxon>Eurotatoria</taxon>
        <taxon>Bdelloidea</taxon>
        <taxon>Philodinida</taxon>
        <taxon>Philodinidae</taxon>
        <taxon>Rotaria</taxon>
    </lineage>
</organism>
<gene>
    <name evidence="1" type="ORF">FNK824_LOCUS41673</name>
</gene>
<protein>
    <submittedName>
        <fullName evidence="1">Uncharacterized protein</fullName>
    </submittedName>
</protein>
<evidence type="ECO:0000313" key="2">
    <source>
        <dbReference type="Proteomes" id="UP000663874"/>
    </source>
</evidence>
<feature type="non-terminal residue" evidence="1">
    <location>
        <position position="45"/>
    </location>
</feature>
<dbReference type="Proteomes" id="UP000663874">
    <property type="component" value="Unassembled WGS sequence"/>
</dbReference>
<proteinExistence type="predicted"/>
<dbReference type="AlphaFoldDB" id="A0A820JUR9"/>
<accession>A0A820JUR9</accession>